<evidence type="ECO:0000313" key="1">
    <source>
        <dbReference type="EMBL" id="EXX57783.1"/>
    </source>
</evidence>
<evidence type="ECO:0000313" key="2">
    <source>
        <dbReference type="Proteomes" id="UP000022910"/>
    </source>
</evidence>
<name>A0A015LSX5_RHIIW</name>
<dbReference type="EMBL" id="JEMT01027241">
    <property type="protein sequence ID" value="EXX57783.1"/>
    <property type="molecule type" value="Genomic_DNA"/>
</dbReference>
<keyword evidence="2" id="KW-1185">Reference proteome</keyword>
<proteinExistence type="predicted"/>
<reference evidence="1 2" key="1">
    <citation type="submission" date="2014-02" db="EMBL/GenBank/DDBJ databases">
        <title>Single nucleus genome sequencing reveals high similarity among nuclei of an endomycorrhizal fungus.</title>
        <authorList>
            <person name="Lin K."/>
            <person name="Geurts R."/>
            <person name="Zhang Z."/>
            <person name="Limpens E."/>
            <person name="Saunders D.G."/>
            <person name="Mu D."/>
            <person name="Pang E."/>
            <person name="Cao H."/>
            <person name="Cha H."/>
            <person name="Lin T."/>
            <person name="Zhou Q."/>
            <person name="Shang Y."/>
            <person name="Li Y."/>
            <person name="Ivanov S."/>
            <person name="Sharma T."/>
            <person name="Velzen R.V."/>
            <person name="Ruijter N.D."/>
            <person name="Aanen D.K."/>
            <person name="Win J."/>
            <person name="Kamoun S."/>
            <person name="Bisseling T."/>
            <person name="Huang S."/>
        </authorList>
    </citation>
    <scope>NUCLEOTIDE SEQUENCE [LARGE SCALE GENOMIC DNA]</scope>
    <source>
        <strain evidence="2">DAOM197198w</strain>
    </source>
</reference>
<accession>A0A015LSX5</accession>
<dbReference type="HOGENOM" id="CLU_048224_0_0_1"/>
<sequence>MVIYAAQIILGYHNYNLGCHNSFIQNNLGGIYTDGIEAILLEREGHFLYKIIDGNESLYPIINFDLPIETLDAIIPKLLYKQAKNLLCCTFRDTCLKISPKWDKETIFIAKSSDEKKISLHVLTFGMRLPNIAKVSVFTKLIRKKLPVKLQKKSIINNIANISSFKSFSLRMFGSPKYNEKTEEHIRVKKAICPKDRTIFDFMICSPNDDSKVIDSPFLAISEPDA</sequence>
<dbReference type="AlphaFoldDB" id="A0A015LSX5"/>
<dbReference type="Proteomes" id="UP000022910">
    <property type="component" value="Unassembled WGS sequence"/>
</dbReference>
<comment type="caution">
    <text evidence="1">The sequence shown here is derived from an EMBL/GenBank/DDBJ whole genome shotgun (WGS) entry which is preliminary data.</text>
</comment>
<organism evidence="1 2">
    <name type="scientific">Rhizophagus irregularis (strain DAOM 197198w)</name>
    <name type="common">Glomus intraradices</name>
    <dbReference type="NCBI Taxonomy" id="1432141"/>
    <lineage>
        <taxon>Eukaryota</taxon>
        <taxon>Fungi</taxon>
        <taxon>Fungi incertae sedis</taxon>
        <taxon>Mucoromycota</taxon>
        <taxon>Glomeromycotina</taxon>
        <taxon>Glomeromycetes</taxon>
        <taxon>Glomerales</taxon>
        <taxon>Glomeraceae</taxon>
        <taxon>Rhizophagus</taxon>
    </lineage>
</organism>
<protein>
    <submittedName>
        <fullName evidence="1">Uncharacterized protein</fullName>
    </submittedName>
</protein>
<gene>
    <name evidence="1" type="ORF">RirG_203780</name>
</gene>